<dbReference type="InterPro" id="IPR001360">
    <property type="entry name" value="Glyco_hydro_1"/>
</dbReference>
<evidence type="ECO:0000256" key="1">
    <source>
        <dbReference type="ARBA" id="ARBA00000448"/>
    </source>
</evidence>
<keyword evidence="11" id="KW-1185">Reference proteome</keyword>
<evidence type="ECO:0000313" key="11">
    <source>
        <dbReference type="Proteomes" id="UP000636010"/>
    </source>
</evidence>
<comment type="catalytic activity">
    <reaction evidence="1 9">
        <text>Hydrolysis of terminal, non-reducing beta-D-glucosyl residues with release of beta-D-glucose.</text>
        <dbReference type="EC" id="3.2.1.21"/>
    </reaction>
</comment>
<dbReference type="Pfam" id="PF00232">
    <property type="entry name" value="Glyco_hydro_1"/>
    <property type="match status" value="1"/>
</dbReference>
<protein>
    <recommendedName>
        <fullName evidence="3 9">Beta-glucosidase</fullName>
        <ecNumber evidence="3 9">3.2.1.21</ecNumber>
    </recommendedName>
</protein>
<sequence>MSYSKEENNSFFSKAAFGSDFHWGVSNAAFQVEGAWKQDGKGLSIWDDFTHQKGKIFGGHHAEIACDFYNRFRSDLDLMASMSIPNFRFSISWSRIMPQGVGQVNSKGLDYYDRLVDESMKRGITPWVTLYHWDLPQALQEKGGWTNRNIIYWFEEYSQVVVKKLGDRVKNWMVLNEPMVFTGGGYFLGIHAPGQKGISAFIPAVHHATLCQGIGGKVVREFCTDANIGTTFSCSHIEPYANSERDHHAARKIDALLNRLFLEPALGRGYPFRDLKLLNRLEKYIQPGDDRLMKFDFDYIGLQNYTREKVKFSLFTPLLWANIVKAEKRNVLTNQMGWEVYPESVYHMLKQFSSYPEIKKILITESGTAFKDTLANGEVNDPERTAYLKRVLEQVLKAKRDGLPVEGYFIWTFTDNFEWAEGYLPRFGIVHNDHKTQERVVKSSGKWYADFLQG</sequence>
<dbReference type="PROSITE" id="PS00653">
    <property type="entry name" value="GLYCOSYL_HYDROL_F1_2"/>
    <property type="match status" value="1"/>
</dbReference>
<evidence type="ECO:0000256" key="4">
    <source>
        <dbReference type="ARBA" id="ARBA00022801"/>
    </source>
</evidence>
<dbReference type="InterPro" id="IPR017853">
    <property type="entry name" value="GH"/>
</dbReference>
<dbReference type="Proteomes" id="UP000636010">
    <property type="component" value="Unassembled WGS sequence"/>
</dbReference>
<keyword evidence="8" id="KW-0624">Polysaccharide degradation</keyword>
<dbReference type="InterPro" id="IPR017736">
    <property type="entry name" value="Glyco_hydro_1_beta-glucosidase"/>
</dbReference>
<keyword evidence="5" id="KW-0136">Cellulose degradation</keyword>
<proteinExistence type="inferred from homology"/>
<dbReference type="InterPro" id="IPR033132">
    <property type="entry name" value="GH_1_N_CS"/>
</dbReference>
<comment type="similarity">
    <text evidence="2 9">Belongs to the glycosyl hydrolase 1 family.</text>
</comment>
<evidence type="ECO:0000256" key="8">
    <source>
        <dbReference type="ARBA" id="ARBA00023326"/>
    </source>
</evidence>
<comment type="caution">
    <text evidence="10">The sequence shown here is derived from an EMBL/GenBank/DDBJ whole genome shotgun (WGS) entry which is preliminary data.</text>
</comment>
<evidence type="ECO:0000256" key="9">
    <source>
        <dbReference type="RuleBase" id="RU361175"/>
    </source>
</evidence>
<dbReference type="EMBL" id="BMEC01000007">
    <property type="protein sequence ID" value="GGC36814.1"/>
    <property type="molecule type" value="Genomic_DNA"/>
</dbReference>
<evidence type="ECO:0000256" key="5">
    <source>
        <dbReference type="ARBA" id="ARBA00023001"/>
    </source>
</evidence>
<dbReference type="PANTHER" id="PTHR10353">
    <property type="entry name" value="GLYCOSYL HYDROLASE"/>
    <property type="match status" value="1"/>
</dbReference>
<evidence type="ECO:0000256" key="7">
    <source>
        <dbReference type="ARBA" id="ARBA00023295"/>
    </source>
</evidence>
<dbReference type="NCBIfam" id="TIGR03356">
    <property type="entry name" value="BGL"/>
    <property type="match status" value="1"/>
</dbReference>
<keyword evidence="4 9" id="KW-0378">Hydrolase</keyword>
<evidence type="ECO:0000313" key="10">
    <source>
        <dbReference type="EMBL" id="GGC36814.1"/>
    </source>
</evidence>
<keyword evidence="6" id="KW-0119">Carbohydrate metabolism</keyword>
<evidence type="ECO:0000256" key="2">
    <source>
        <dbReference type="ARBA" id="ARBA00010838"/>
    </source>
</evidence>
<keyword evidence="7 9" id="KW-0326">Glycosidase</keyword>
<dbReference type="RefSeq" id="WP_188463437.1">
    <property type="nucleotide sequence ID" value="NZ_BAABHU010000007.1"/>
</dbReference>
<dbReference type="EC" id="3.2.1.21" evidence="3 9"/>
<evidence type="ECO:0000256" key="6">
    <source>
        <dbReference type="ARBA" id="ARBA00023277"/>
    </source>
</evidence>
<gene>
    <name evidence="10" type="ORF">GCM10011506_22770</name>
</gene>
<dbReference type="PRINTS" id="PR00131">
    <property type="entry name" value="GLHYDRLASE1"/>
</dbReference>
<reference evidence="11" key="1">
    <citation type="journal article" date="2019" name="Int. J. Syst. Evol. Microbiol.">
        <title>The Global Catalogue of Microorganisms (GCM) 10K type strain sequencing project: providing services to taxonomists for standard genome sequencing and annotation.</title>
        <authorList>
            <consortium name="The Broad Institute Genomics Platform"/>
            <consortium name="The Broad Institute Genome Sequencing Center for Infectious Disease"/>
            <person name="Wu L."/>
            <person name="Ma J."/>
        </authorList>
    </citation>
    <scope>NUCLEOTIDE SEQUENCE [LARGE SCALE GENOMIC DNA]</scope>
    <source>
        <strain evidence="11">CGMCC 1.10832</strain>
    </source>
</reference>
<dbReference type="PANTHER" id="PTHR10353:SF36">
    <property type="entry name" value="LP05116P"/>
    <property type="match status" value="1"/>
</dbReference>
<name>A0ABQ1M961_9BACT</name>
<evidence type="ECO:0000256" key="3">
    <source>
        <dbReference type="ARBA" id="ARBA00012744"/>
    </source>
</evidence>
<accession>A0ABQ1M961</accession>
<dbReference type="SUPFAM" id="SSF51445">
    <property type="entry name" value="(Trans)glycosidases"/>
    <property type="match status" value="1"/>
</dbReference>
<organism evidence="10 11">
    <name type="scientific">Marivirga lumbricoides</name>
    <dbReference type="NCBI Taxonomy" id="1046115"/>
    <lineage>
        <taxon>Bacteria</taxon>
        <taxon>Pseudomonadati</taxon>
        <taxon>Bacteroidota</taxon>
        <taxon>Cytophagia</taxon>
        <taxon>Cytophagales</taxon>
        <taxon>Marivirgaceae</taxon>
        <taxon>Marivirga</taxon>
    </lineage>
</organism>
<dbReference type="Gene3D" id="3.20.20.80">
    <property type="entry name" value="Glycosidases"/>
    <property type="match status" value="1"/>
</dbReference>